<dbReference type="CDD" id="cd02440">
    <property type="entry name" value="AdoMet_MTases"/>
    <property type="match status" value="1"/>
</dbReference>
<dbReference type="PANTHER" id="PTHR43591:SF24">
    <property type="entry name" value="2-METHOXY-6-POLYPRENYL-1,4-BENZOQUINOL METHYLASE, MITOCHONDRIAL"/>
    <property type="match status" value="1"/>
</dbReference>
<dbReference type="PANTHER" id="PTHR43591">
    <property type="entry name" value="METHYLTRANSFERASE"/>
    <property type="match status" value="1"/>
</dbReference>
<evidence type="ECO:0000313" key="3">
    <source>
        <dbReference type="Proteomes" id="UP000029713"/>
    </source>
</evidence>
<comment type="caution">
    <text evidence="2">The sequence shown here is derived from an EMBL/GenBank/DDBJ whole genome shotgun (WGS) entry which is preliminary data.</text>
</comment>
<keyword evidence="2" id="KW-0808">Transferase</keyword>
<dbReference type="AlphaFoldDB" id="A0A098Y6E4"/>
<evidence type="ECO:0000313" key="2">
    <source>
        <dbReference type="EMBL" id="KGH46022.1"/>
    </source>
</evidence>
<dbReference type="Gene3D" id="3.40.50.150">
    <property type="entry name" value="Vaccinia Virus protein VP39"/>
    <property type="match status" value="1"/>
</dbReference>
<dbReference type="OrthoDB" id="3506153at2"/>
<accession>A0A098Y6E4</accession>
<dbReference type="Proteomes" id="UP000029713">
    <property type="component" value="Unassembled WGS sequence"/>
</dbReference>
<proteinExistence type="predicted"/>
<dbReference type="EMBL" id="JPMX01000060">
    <property type="protein sequence ID" value="KGH46022.1"/>
    <property type="molecule type" value="Genomic_DNA"/>
</dbReference>
<gene>
    <name evidence="2" type="ORF">IN07_13825</name>
</gene>
<dbReference type="Pfam" id="PF08241">
    <property type="entry name" value="Methyltransf_11"/>
    <property type="match status" value="1"/>
</dbReference>
<dbReference type="InterPro" id="IPR029063">
    <property type="entry name" value="SAM-dependent_MTases_sf"/>
</dbReference>
<reference evidence="2 3" key="1">
    <citation type="submission" date="2014-07" db="EMBL/GenBank/DDBJ databases">
        <title>Biosystematic studies on Modestobacter strains isolated from extreme hyper-arid desert soil and from historic building.</title>
        <authorList>
            <person name="Bukarasam K."/>
            <person name="Bull A."/>
            <person name="Girard G."/>
            <person name="van Wezel G."/>
            <person name="Goodfellow M."/>
        </authorList>
    </citation>
    <scope>NUCLEOTIDE SEQUENCE [LARGE SCALE GENOMIC DNA]</scope>
    <source>
        <strain evidence="2 3">KNN45-2b</strain>
    </source>
</reference>
<feature type="domain" description="Methyltransferase type 11" evidence="1">
    <location>
        <begin position="44"/>
        <end position="138"/>
    </location>
</feature>
<protein>
    <submittedName>
        <fullName evidence="2">SAM-dependent methlyltransferase</fullName>
    </submittedName>
</protein>
<dbReference type="InterPro" id="IPR013216">
    <property type="entry name" value="Methyltransf_11"/>
</dbReference>
<keyword evidence="3" id="KW-1185">Reference proteome</keyword>
<evidence type="ECO:0000259" key="1">
    <source>
        <dbReference type="Pfam" id="PF08241"/>
    </source>
</evidence>
<organism evidence="2 3">
    <name type="scientific">Modestobacter caceresii</name>
    <dbReference type="NCBI Taxonomy" id="1522368"/>
    <lineage>
        <taxon>Bacteria</taxon>
        <taxon>Bacillati</taxon>
        <taxon>Actinomycetota</taxon>
        <taxon>Actinomycetes</taxon>
        <taxon>Geodermatophilales</taxon>
        <taxon>Geodermatophilaceae</taxon>
        <taxon>Modestobacter</taxon>
    </lineage>
</organism>
<dbReference type="SUPFAM" id="SSF53335">
    <property type="entry name" value="S-adenosyl-L-methionine-dependent methyltransferases"/>
    <property type="match status" value="1"/>
</dbReference>
<name>A0A098Y6E4_9ACTN</name>
<dbReference type="GO" id="GO:0008757">
    <property type="term" value="F:S-adenosylmethionine-dependent methyltransferase activity"/>
    <property type="evidence" value="ECO:0007669"/>
    <property type="project" value="InterPro"/>
</dbReference>
<sequence>MTGGDTQTFFGSRAAAWEEKFPDDGPRFERAVAELGVRTGDAVLDAACGTGRALPVLRAATGRAGLLVGLDLTAEMLAEAQRRGRGELAHLVRGDVTGLPFGARSFDVLFASGLVSHLPDPEAGVRELARVAADGARLGLFHPVGRAALARRHGRELTPDDVRSEPRIRELLTGTGWRVTEVDDAEDRWLVVAVRREGA</sequence>
<dbReference type="STRING" id="1522368.IN07_13825"/>